<protein>
    <submittedName>
        <fullName evidence="2">Uncharacterized protein</fullName>
    </submittedName>
</protein>
<dbReference type="EMBL" id="JADBEM010000001">
    <property type="protein sequence ID" value="MBE1609265.1"/>
    <property type="molecule type" value="Genomic_DNA"/>
</dbReference>
<dbReference type="RefSeq" id="WP_192752868.1">
    <property type="nucleotide sequence ID" value="NZ_BAABJL010000142.1"/>
</dbReference>
<gene>
    <name evidence="2" type="ORF">HEB94_006113</name>
</gene>
<keyword evidence="1" id="KW-0472">Membrane</keyword>
<feature type="transmembrane region" description="Helical" evidence="1">
    <location>
        <begin position="169"/>
        <end position="188"/>
    </location>
</feature>
<feature type="transmembrane region" description="Helical" evidence="1">
    <location>
        <begin position="136"/>
        <end position="157"/>
    </location>
</feature>
<proteinExistence type="predicted"/>
<feature type="transmembrane region" description="Helical" evidence="1">
    <location>
        <begin position="101"/>
        <end position="124"/>
    </location>
</feature>
<feature type="transmembrane region" description="Helical" evidence="1">
    <location>
        <begin position="21"/>
        <end position="45"/>
    </location>
</feature>
<organism evidence="2 3">
    <name type="scientific">Actinopolymorpha pittospori</name>
    <dbReference type="NCBI Taxonomy" id="648752"/>
    <lineage>
        <taxon>Bacteria</taxon>
        <taxon>Bacillati</taxon>
        <taxon>Actinomycetota</taxon>
        <taxon>Actinomycetes</taxon>
        <taxon>Propionibacteriales</taxon>
        <taxon>Actinopolymorphaceae</taxon>
        <taxon>Actinopolymorpha</taxon>
    </lineage>
</organism>
<feature type="transmembrane region" description="Helical" evidence="1">
    <location>
        <begin position="77"/>
        <end position="95"/>
    </location>
</feature>
<keyword evidence="3" id="KW-1185">Reference proteome</keyword>
<comment type="caution">
    <text evidence="2">The sequence shown here is derived from an EMBL/GenBank/DDBJ whole genome shotgun (WGS) entry which is preliminary data.</text>
</comment>
<evidence type="ECO:0000256" key="1">
    <source>
        <dbReference type="SAM" id="Phobius"/>
    </source>
</evidence>
<keyword evidence="1" id="KW-0812">Transmembrane</keyword>
<keyword evidence="1" id="KW-1133">Transmembrane helix</keyword>
<dbReference type="InterPro" id="IPR045393">
    <property type="entry name" value="DUF6518"/>
</dbReference>
<evidence type="ECO:0000313" key="2">
    <source>
        <dbReference type="EMBL" id="MBE1609265.1"/>
    </source>
</evidence>
<dbReference type="AlphaFoldDB" id="A0A927N688"/>
<feature type="transmembrane region" description="Helical" evidence="1">
    <location>
        <begin position="51"/>
        <end position="70"/>
    </location>
</feature>
<dbReference type="Pfam" id="PF20128">
    <property type="entry name" value="DUF6518"/>
    <property type="match status" value="1"/>
</dbReference>
<sequence length="222" mass="22616">MSTTEHPAATRGSSAASSRTWLLLTMSVALGLVGGVLTSFGQTVLPGGWSALANSASTWVTIAFLVGLAAAGRWRTAAVAGLLTQAGLVVGYYAATEARGYAASMTAVIIWVGTGVVAGPAYGLSGALLRTPRRPIRVAAVGITGSVWLCEGLRYLWLATDATSHSGPGTTAGWCYIAVGVLLPVVLARSMRDRCWALLALAAGVGVAAAAFVVVQATFLHV</sequence>
<accession>A0A927N688</accession>
<evidence type="ECO:0000313" key="3">
    <source>
        <dbReference type="Proteomes" id="UP000638648"/>
    </source>
</evidence>
<dbReference type="Proteomes" id="UP000638648">
    <property type="component" value="Unassembled WGS sequence"/>
</dbReference>
<feature type="transmembrane region" description="Helical" evidence="1">
    <location>
        <begin position="195"/>
        <end position="219"/>
    </location>
</feature>
<reference evidence="2" key="1">
    <citation type="submission" date="2020-10" db="EMBL/GenBank/DDBJ databases">
        <title>Sequencing the genomes of 1000 actinobacteria strains.</title>
        <authorList>
            <person name="Klenk H.-P."/>
        </authorList>
    </citation>
    <scope>NUCLEOTIDE SEQUENCE</scope>
    <source>
        <strain evidence="2">DSM 45354</strain>
    </source>
</reference>
<name>A0A927N688_9ACTN</name>